<comment type="similarity">
    <text evidence="1 4 7">Belongs to the aldehyde dehydrogenase family.</text>
</comment>
<dbReference type="FunFam" id="3.40.605.10:FF:000004">
    <property type="entry name" value="Aldehyde dehydrogenase"/>
    <property type="match status" value="1"/>
</dbReference>
<dbReference type="FunFam" id="3.40.309.10:FF:000003">
    <property type="entry name" value="Aldehyde dehydrogenase"/>
    <property type="match status" value="1"/>
</dbReference>
<dbReference type="PIRSF" id="PIRSF036492">
    <property type="entry name" value="ALDH"/>
    <property type="match status" value="1"/>
</dbReference>
<evidence type="ECO:0000256" key="7">
    <source>
        <dbReference type="RuleBase" id="RU003345"/>
    </source>
</evidence>
<proteinExistence type="inferred from homology"/>
<dbReference type="InterPro" id="IPR015590">
    <property type="entry name" value="Aldehyde_DH_dom"/>
</dbReference>
<dbReference type="Gene3D" id="3.40.605.10">
    <property type="entry name" value="Aldehyde Dehydrogenase, Chain A, domain 1"/>
    <property type="match status" value="1"/>
</dbReference>
<dbReference type="InterPro" id="IPR012394">
    <property type="entry name" value="Aldehyde_DH_NAD(P)"/>
</dbReference>
<dbReference type="InterPro" id="IPR016162">
    <property type="entry name" value="Ald_DH_N"/>
</dbReference>
<keyword evidence="3" id="KW-0520">NAD</keyword>
<dbReference type="GO" id="GO:0006081">
    <property type="term" value="P:aldehyde metabolic process"/>
    <property type="evidence" value="ECO:0007669"/>
    <property type="project" value="InterPro"/>
</dbReference>
<dbReference type="Proteomes" id="UP000326903">
    <property type="component" value="Unassembled WGS sequence"/>
</dbReference>
<evidence type="ECO:0000259" key="8">
    <source>
        <dbReference type="Pfam" id="PF00171"/>
    </source>
</evidence>
<dbReference type="AlphaFoldDB" id="A0A5J5IML6"/>
<organism evidence="9 10">
    <name type="scientific">Ginsengibacter hankyongi</name>
    <dbReference type="NCBI Taxonomy" id="2607284"/>
    <lineage>
        <taxon>Bacteria</taxon>
        <taxon>Pseudomonadati</taxon>
        <taxon>Bacteroidota</taxon>
        <taxon>Chitinophagia</taxon>
        <taxon>Chitinophagales</taxon>
        <taxon>Chitinophagaceae</taxon>
        <taxon>Ginsengibacter</taxon>
    </lineage>
</organism>
<reference evidence="9 10" key="1">
    <citation type="submission" date="2019-09" db="EMBL/GenBank/DDBJ databases">
        <title>Draft genome sequence of Ginsengibacter sp. BR5-29.</title>
        <authorList>
            <person name="Im W.-T."/>
        </authorList>
    </citation>
    <scope>NUCLEOTIDE SEQUENCE [LARGE SCALE GENOMIC DNA]</scope>
    <source>
        <strain evidence="9 10">BR5-29</strain>
    </source>
</reference>
<dbReference type="PROSITE" id="PS00687">
    <property type="entry name" value="ALDEHYDE_DEHYDR_GLU"/>
    <property type="match status" value="1"/>
</dbReference>
<evidence type="ECO:0000313" key="9">
    <source>
        <dbReference type="EMBL" id="KAA9042189.1"/>
    </source>
</evidence>
<evidence type="ECO:0000256" key="6">
    <source>
        <dbReference type="PROSITE-ProRule" id="PRU10007"/>
    </source>
</evidence>
<dbReference type="GO" id="GO:0005737">
    <property type="term" value="C:cytoplasm"/>
    <property type="evidence" value="ECO:0007669"/>
    <property type="project" value="TreeGrafter"/>
</dbReference>
<dbReference type="PANTHER" id="PTHR43570">
    <property type="entry name" value="ALDEHYDE DEHYDROGENASE"/>
    <property type="match status" value="1"/>
</dbReference>
<evidence type="ECO:0000256" key="5">
    <source>
        <dbReference type="PIRSR" id="PIRSR036492-1"/>
    </source>
</evidence>
<feature type="active site" evidence="5 6">
    <location>
        <position position="212"/>
    </location>
</feature>
<dbReference type="PANTHER" id="PTHR43570:SF16">
    <property type="entry name" value="ALDEHYDE DEHYDROGENASE TYPE III, ISOFORM Q"/>
    <property type="match status" value="1"/>
</dbReference>
<evidence type="ECO:0000313" key="10">
    <source>
        <dbReference type="Proteomes" id="UP000326903"/>
    </source>
</evidence>
<dbReference type="InterPro" id="IPR029510">
    <property type="entry name" value="Ald_DH_CS_GLU"/>
</dbReference>
<keyword evidence="2 4" id="KW-0560">Oxidoreductase</keyword>
<evidence type="ECO:0000256" key="2">
    <source>
        <dbReference type="ARBA" id="ARBA00023002"/>
    </source>
</evidence>
<protein>
    <recommendedName>
        <fullName evidence="4">Aldehyde dehydrogenase</fullName>
    </recommendedName>
</protein>
<dbReference type="GO" id="GO:0004029">
    <property type="term" value="F:aldehyde dehydrogenase (NAD+) activity"/>
    <property type="evidence" value="ECO:0007669"/>
    <property type="project" value="TreeGrafter"/>
</dbReference>
<dbReference type="RefSeq" id="WP_150414318.1">
    <property type="nucleotide sequence ID" value="NZ_VYQF01000001.1"/>
</dbReference>
<dbReference type="InterPro" id="IPR016163">
    <property type="entry name" value="Ald_DH_C"/>
</dbReference>
<name>A0A5J5IML6_9BACT</name>
<dbReference type="InterPro" id="IPR016160">
    <property type="entry name" value="Ald_DH_CS_CYS"/>
</dbReference>
<accession>A0A5J5IML6</accession>
<dbReference type="Pfam" id="PF00171">
    <property type="entry name" value="Aldedh"/>
    <property type="match status" value="1"/>
</dbReference>
<evidence type="ECO:0000256" key="1">
    <source>
        <dbReference type="ARBA" id="ARBA00009986"/>
    </source>
</evidence>
<gene>
    <name evidence="9" type="ORF">FW778_09295</name>
</gene>
<keyword evidence="10" id="KW-1185">Reference proteome</keyword>
<dbReference type="PROSITE" id="PS00070">
    <property type="entry name" value="ALDEHYDE_DEHYDR_CYS"/>
    <property type="match status" value="1"/>
</dbReference>
<feature type="active site" evidence="5">
    <location>
        <position position="246"/>
    </location>
</feature>
<dbReference type="EMBL" id="VYQF01000001">
    <property type="protein sequence ID" value="KAA9042189.1"/>
    <property type="molecule type" value="Genomic_DNA"/>
</dbReference>
<feature type="domain" description="Aldehyde dehydrogenase" evidence="8">
    <location>
        <begin position="21"/>
        <end position="429"/>
    </location>
</feature>
<dbReference type="Gene3D" id="3.40.309.10">
    <property type="entry name" value="Aldehyde Dehydrogenase, Chain A, domain 2"/>
    <property type="match status" value="1"/>
</dbReference>
<evidence type="ECO:0000256" key="4">
    <source>
        <dbReference type="PIRNR" id="PIRNR036492"/>
    </source>
</evidence>
<dbReference type="SUPFAM" id="SSF53720">
    <property type="entry name" value="ALDH-like"/>
    <property type="match status" value="1"/>
</dbReference>
<dbReference type="InterPro" id="IPR016161">
    <property type="entry name" value="Ald_DH/histidinol_DH"/>
</dbReference>
<comment type="caution">
    <text evidence="9">The sequence shown here is derived from an EMBL/GenBank/DDBJ whole genome shotgun (WGS) entry which is preliminary data.</text>
</comment>
<evidence type="ECO:0000256" key="3">
    <source>
        <dbReference type="ARBA" id="ARBA00023027"/>
    </source>
</evidence>
<sequence>MSDLNFAFKNLRSFYESGVTLSYELRIKQLEIFKEAIIKYDEEINAALYTDLKKSKEETWATETGLLMAEIKNAIKNLHKWMRPKKVAAGLVTFPSSAKIYRDPLGVVLIIAPWNYPLQLLLLPLVGAIAGGNCAVLKPSELAPATEKLIVKIIEEIFHENYIKVITGDGAAVVPAIINQFRFNHIFYTGSTIVGKEIYKLAAKDLVPVTLELGGKSPCIVYEDADVKVAAKRIVLGKFLNAGQTCIAPDYILVHEKVKEILLNELKEAIQKFYSFDPSTSNDFGKIINESRFNKLVSYLTEQNIFYGGKNNKDALYIEPTILTNISLEDAVMNEEIFGPVLPVLSFSSTEEAMQMVRQNENPLAFYLFTKNKSTEDEWTKKVAFGGGCINNTVWHFANEHFPFGGVGNSGIGAYHGKKTFNVFTHAKPVLKTSTSIDPSLKYPPFKGKLKWFKKLIGN</sequence>